<keyword evidence="2" id="KW-1185">Reference proteome</keyword>
<accession>A0ACC0UVY4</accession>
<evidence type="ECO:0000313" key="2">
    <source>
        <dbReference type="Proteomes" id="UP001163324"/>
    </source>
</evidence>
<name>A0ACC0UVY4_9HYPO</name>
<reference evidence="1" key="1">
    <citation type="submission" date="2022-10" db="EMBL/GenBank/DDBJ databases">
        <title>Complete Genome of Trichothecium roseum strain YXFP-22015, a Plant Pathogen Isolated from Citrus.</title>
        <authorList>
            <person name="Wang Y."/>
            <person name="Zhu L."/>
        </authorList>
    </citation>
    <scope>NUCLEOTIDE SEQUENCE</scope>
    <source>
        <strain evidence="1">YXFP-22015</strain>
    </source>
</reference>
<dbReference type="EMBL" id="CM047946">
    <property type="protein sequence ID" value="KAI9897672.1"/>
    <property type="molecule type" value="Genomic_DNA"/>
</dbReference>
<comment type="caution">
    <text evidence="1">The sequence shown here is derived from an EMBL/GenBank/DDBJ whole genome shotgun (WGS) entry which is preliminary data.</text>
</comment>
<protein>
    <submittedName>
        <fullName evidence="1">Uncharacterized protein</fullName>
    </submittedName>
</protein>
<gene>
    <name evidence="1" type="ORF">N3K66_007528</name>
</gene>
<sequence length="222" mass="24118">MPFGRDRLYLALYARGGRSKMQGGEDAYFWAFIVGPKSEGAGAARPTRGTRFAARQILERVDAGAIGSDSDSSSDSSSSSTIVVRPRWVFEECQVIVAPESMILVRLLVGKVQDMARLRRAFRNTPVPQDVSVGCGCGGDGGKGLGGEDWNWVAWARAALGEASRDGRALGRSAVTEWEALRGKAMEYVEAKKAAHRFDGTADFTLEGIPTWDMIRGLETWP</sequence>
<proteinExistence type="predicted"/>
<dbReference type="Proteomes" id="UP001163324">
    <property type="component" value="Chromosome 7"/>
</dbReference>
<evidence type="ECO:0000313" key="1">
    <source>
        <dbReference type="EMBL" id="KAI9897672.1"/>
    </source>
</evidence>
<organism evidence="1 2">
    <name type="scientific">Trichothecium roseum</name>
    <dbReference type="NCBI Taxonomy" id="47278"/>
    <lineage>
        <taxon>Eukaryota</taxon>
        <taxon>Fungi</taxon>
        <taxon>Dikarya</taxon>
        <taxon>Ascomycota</taxon>
        <taxon>Pezizomycotina</taxon>
        <taxon>Sordariomycetes</taxon>
        <taxon>Hypocreomycetidae</taxon>
        <taxon>Hypocreales</taxon>
        <taxon>Hypocreales incertae sedis</taxon>
        <taxon>Trichothecium</taxon>
    </lineage>
</organism>